<gene>
    <name evidence="4" type="ORF">cgd7_530</name>
</gene>
<name>Q5CYY6_CRYPI</name>
<evidence type="ECO:0000256" key="2">
    <source>
        <dbReference type="ARBA" id="ARBA00023186"/>
    </source>
</evidence>
<sequence length="93" mass="11038">IPYILNLFNLSSILLPHFIQNFIYPYLYYRIRVGESYYHASEDEATEKIEELKSQVEGRIEEISKELSSIQQEMDKLKVDLYLKFGSNINLDE</sequence>
<dbReference type="PANTHER" id="PTHR21100:SF9">
    <property type="entry name" value="PREFOLDIN SUBUNIT 4"/>
    <property type="match status" value="1"/>
</dbReference>
<dbReference type="OMA" id="PYLYYRI"/>
<keyword evidence="5" id="KW-1185">Reference proteome</keyword>
<keyword evidence="2" id="KW-0143">Chaperone</keyword>
<dbReference type="GO" id="GO:0005737">
    <property type="term" value="C:cytoplasm"/>
    <property type="evidence" value="ECO:0007669"/>
    <property type="project" value="TreeGrafter"/>
</dbReference>
<evidence type="ECO:0000256" key="3">
    <source>
        <dbReference type="SAM" id="Coils"/>
    </source>
</evidence>
<dbReference type="Pfam" id="PF01920">
    <property type="entry name" value="Prefoldin_2"/>
    <property type="match status" value="1"/>
</dbReference>
<accession>Q5CYY6</accession>
<organism evidence="4 5">
    <name type="scientific">Cryptosporidium parvum (strain Iowa II)</name>
    <dbReference type="NCBI Taxonomy" id="353152"/>
    <lineage>
        <taxon>Eukaryota</taxon>
        <taxon>Sar</taxon>
        <taxon>Alveolata</taxon>
        <taxon>Apicomplexa</taxon>
        <taxon>Conoidasida</taxon>
        <taxon>Coccidia</taxon>
        <taxon>Eucoccidiorida</taxon>
        <taxon>Eimeriorina</taxon>
        <taxon>Cryptosporidiidae</taxon>
        <taxon>Cryptosporidium</taxon>
    </lineage>
</organism>
<protein>
    <submittedName>
        <fullName evidence="4">Uncharacterized protein</fullName>
    </submittedName>
</protein>
<dbReference type="GO" id="GO:0051082">
    <property type="term" value="F:unfolded protein binding"/>
    <property type="evidence" value="ECO:0007669"/>
    <property type="project" value="InterPro"/>
</dbReference>
<evidence type="ECO:0000256" key="1">
    <source>
        <dbReference type="ARBA" id="ARBA00008045"/>
    </source>
</evidence>
<dbReference type="OrthoDB" id="10250441at2759"/>
<dbReference type="Proteomes" id="UP000006726">
    <property type="component" value="Chromosome 7"/>
</dbReference>
<dbReference type="GO" id="GO:0006457">
    <property type="term" value="P:protein folding"/>
    <property type="evidence" value="ECO:0007669"/>
    <property type="project" value="InterPro"/>
</dbReference>
<comment type="caution">
    <text evidence="4">The sequence shown here is derived from an EMBL/GenBank/DDBJ whole genome shotgun (WGS) entry which is preliminary data.</text>
</comment>
<evidence type="ECO:0000313" key="4">
    <source>
        <dbReference type="EMBL" id="EAK90673.1"/>
    </source>
</evidence>
<evidence type="ECO:0000313" key="5">
    <source>
        <dbReference type="Proteomes" id="UP000006726"/>
    </source>
</evidence>
<dbReference type="InParanoid" id="Q5CYY6"/>
<feature type="coiled-coil region" evidence="3">
    <location>
        <begin position="42"/>
        <end position="80"/>
    </location>
</feature>
<dbReference type="GO" id="GO:0016272">
    <property type="term" value="C:prefoldin complex"/>
    <property type="evidence" value="ECO:0007669"/>
    <property type="project" value="InterPro"/>
</dbReference>
<keyword evidence="3" id="KW-0175">Coiled coil</keyword>
<proteinExistence type="inferred from homology"/>
<dbReference type="KEGG" id="cpv:cgd7_530"/>
<dbReference type="RefSeq" id="XP_628244.1">
    <property type="nucleotide sequence ID" value="XM_628242.1"/>
</dbReference>
<feature type="non-terminal residue" evidence="4">
    <location>
        <position position="1"/>
    </location>
</feature>
<reference evidence="4 5" key="1">
    <citation type="journal article" date="2004" name="Science">
        <title>Complete genome sequence of the apicomplexan, Cryptosporidium parvum.</title>
        <authorList>
            <person name="Abrahamsen M.S."/>
            <person name="Templeton T.J."/>
            <person name="Enomoto S."/>
            <person name="Abrahante J.E."/>
            <person name="Zhu G."/>
            <person name="Lancto C.A."/>
            <person name="Deng M."/>
            <person name="Liu C."/>
            <person name="Widmer G."/>
            <person name="Tzipori S."/>
            <person name="Buck G.A."/>
            <person name="Xu P."/>
            <person name="Bankier A.T."/>
            <person name="Dear P.H."/>
            <person name="Konfortov B.A."/>
            <person name="Spriggs H.F."/>
            <person name="Iyer L."/>
            <person name="Anantharaman V."/>
            <person name="Aravind L."/>
            <person name="Kapur V."/>
        </authorList>
    </citation>
    <scope>NUCLEOTIDE SEQUENCE [LARGE SCALE GENOMIC DNA]</scope>
    <source>
        <strain evidence="5">Iowa II</strain>
    </source>
</reference>
<dbReference type="EMBL" id="AAEE01000001">
    <property type="protein sequence ID" value="EAK90673.1"/>
    <property type="molecule type" value="Genomic_DNA"/>
</dbReference>
<comment type="similarity">
    <text evidence="1">Belongs to the prefoldin subunit beta family.</text>
</comment>
<dbReference type="PANTHER" id="PTHR21100">
    <property type="entry name" value="PREFOLDIN SUBUNIT 4"/>
    <property type="match status" value="1"/>
</dbReference>
<dbReference type="GeneID" id="3371770"/>
<dbReference type="AlphaFoldDB" id="Q5CYY6"/>
<dbReference type="InterPro" id="IPR002777">
    <property type="entry name" value="PFD_beta-like"/>
</dbReference>
<dbReference type="InterPro" id="IPR016661">
    <property type="entry name" value="PFDN4"/>
</dbReference>